<dbReference type="EMBL" id="DTMQ01000014">
    <property type="protein sequence ID" value="HGE98844.1"/>
    <property type="molecule type" value="Genomic_DNA"/>
</dbReference>
<gene>
    <name evidence="1" type="ORF">ENX07_02065</name>
</gene>
<name>A0A7C3UP59_UNCW3</name>
<comment type="caution">
    <text evidence="1">The sequence shown here is derived from an EMBL/GenBank/DDBJ whole genome shotgun (WGS) entry which is preliminary data.</text>
</comment>
<dbReference type="Pfam" id="PF05258">
    <property type="entry name" value="DciA"/>
    <property type="match status" value="1"/>
</dbReference>
<accession>A0A7C3UP59</accession>
<organism evidence="1">
    <name type="scientific">candidate division WOR-3 bacterium</name>
    <dbReference type="NCBI Taxonomy" id="2052148"/>
    <lineage>
        <taxon>Bacteria</taxon>
        <taxon>Bacteria division WOR-3</taxon>
    </lineage>
</organism>
<protein>
    <submittedName>
        <fullName evidence="1">DUF721 domain-containing protein</fullName>
    </submittedName>
</protein>
<sequence length="108" mass="12539">MRSEKEKIIPGKDFSSLKEVMGGLIKRLGLDEELRAWQAVLKWKEIVGEKVVKYAKAVEVKDGVLYISCPNPTWRTQLTLMREEIISKANELLGKRLIREIKFFKGKY</sequence>
<dbReference type="InterPro" id="IPR007922">
    <property type="entry name" value="DciA-like"/>
</dbReference>
<dbReference type="PANTHER" id="PTHR36456:SF1">
    <property type="entry name" value="UPF0232 PROTEIN SCO3875"/>
    <property type="match status" value="1"/>
</dbReference>
<proteinExistence type="predicted"/>
<dbReference type="PANTHER" id="PTHR36456">
    <property type="entry name" value="UPF0232 PROTEIN SCO3875"/>
    <property type="match status" value="1"/>
</dbReference>
<evidence type="ECO:0000313" key="1">
    <source>
        <dbReference type="EMBL" id="HGE98844.1"/>
    </source>
</evidence>
<reference evidence="1" key="1">
    <citation type="journal article" date="2020" name="mSystems">
        <title>Genome- and Community-Level Interaction Insights into Carbon Utilization and Element Cycling Functions of Hydrothermarchaeota in Hydrothermal Sediment.</title>
        <authorList>
            <person name="Zhou Z."/>
            <person name="Liu Y."/>
            <person name="Xu W."/>
            <person name="Pan J."/>
            <person name="Luo Z.H."/>
            <person name="Li M."/>
        </authorList>
    </citation>
    <scope>NUCLEOTIDE SEQUENCE [LARGE SCALE GENOMIC DNA]</scope>
    <source>
        <strain evidence="1">SpSt-906</strain>
    </source>
</reference>
<dbReference type="AlphaFoldDB" id="A0A7C3UP59"/>